<dbReference type="Proteomes" id="UP000038045">
    <property type="component" value="Unplaced"/>
</dbReference>
<organism evidence="2 3">
    <name type="scientific">Parastrongyloides trichosuri</name>
    <name type="common">Possum-specific nematode worm</name>
    <dbReference type="NCBI Taxonomy" id="131310"/>
    <lineage>
        <taxon>Eukaryota</taxon>
        <taxon>Metazoa</taxon>
        <taxon>Ecdysozoa</taxon>
        <taxon>Nematoda</taxon>
        <taxon>Chromadorea</taxon>
        <taxon>Rhabditida</taxon>
        <taxon>Tylenchina</taxon>
        <taxon>Panagrolaimomorpha</taxon>
        <taxon>Strongyloidoidea</taxon>
        <taxon>Strongyloididae</taxon>
        <taxon>Parastrongyloides</taxon>
    </lineage>
</organism>
<reference evidence="3" key="1">
    <citation type="submission" date="2017-02" db="UniProtKB">
        <authorList>
            <consortium name="WormBaseParasite"/>
        </authorList>
    </citation>
    <scope>IDENTIFICATION</scope>
</reference>
<dbReference type="WBParaSite" id="PTRK_0001587400.1">
    <property type="protein sequence ID" value="PTRK_0001587400.1"/>
    <property type="gene ID" value="PTRK_0001587400"/>
</dbReference>
<evidence type="ECO:0000313" key="2">
    <source>
        <dbReference type="Proteomes" id="UP000038045"/>
    </source>
</evidence>
<protein>
    <submittedName>
        <fullName evidence="3">Tudor domain-containing protein</fullName>
    </submittedName>
</protein>
<feature type="domain" description="Tudor" evidence="1">
    <location>
        <begin position="31"/>
        <end position="139"/>
    </location>
</feature>
<dbReference type="InterPro" id="IPR002999">
    <property type="entry name" value="Tudor"/>
</dbReference>
<accession>A0A0N5A2L3</accession>
<evidence type="ECO:0000259" key="1">
    <source>
        <dbReference type="Pfam" id="PF00567"/>
    </source>
</evidence>
<name>A0A0N5A2L3_PARTI</name>
<dbReference type="AlphaFoldDB" id="A0A0N5A2L3"/>
<evidence type="ECO:0000313" key="3">
    <source>
        <dbReference type="WBParaSite" id="PTRK_0001587400.1"/>
    </source>
</evidence>
<dbReference type="Pfam" id="PF00567">
    <property type="entry name" value="TUDOR"/>
    <property type="match status" value="1"/>
</dbReference>
<proteinExistence type="predicted"/>
<keyword evidence="2" id="KW-1185">Reference proteome</keyword>
<sequence length="861" mass="98511">MSSLSLQSHIDFLNKALNLGKEYEDFGCSPTTIQCVVTNVDREQNEVWLKPIKTNNLDKMLLKLSRRFVDNLHNKKKLTNWNIGDLGFCITLENDIIGRCKIIGFNDKKLPIVQNIDNGKIYGRLESSCIYKLDPEMIKDKLAFPLCFVAKSLPNIYLQKYRMIGVTDTEIGDFLDVSIINVTGKFVHALFSSCTKMITSIKYNYIGIDAFGKKYETWINFCDSNKYEVKYTVGKEDVRFTHELSDANTDGFVVGVPDEETIYVRPVSLSIPYCHFIENLTTSYCITDFSYRLSVSRVMQEDVDKVFVFYDSITRKCYRVAITCVKSDRFSCYCIDQPTLVFENIENNADALWFLTDVYNIPKFYCEIKIGDFKGTKKISNPEVTKNRLLVLKRFFESNNLVTIEKRHEYSFPRVSHEGDNLVQRYKEIMANKYGDVIEQSIPKNFNKMDSGFKKSGIFNASLNASFQGSGMLLGKSLKAQCSMKINSSTNNSTSIDSVIKLSENSLPFGSIITKRNEESNICNEILNYIDEEQADEIVDQVNWDYNASENDIILQQNPSLNKGCLKYYDEDEKQSNVSEVESNSRSESSLSYNTVESKESFKICRAVRFKDVSNVEDGDDRGKLSEGEITNKKGVYETYYDSGLSSLAPSSENICELTSFKINKRGIKKKLRNFEPWAVATMDEILKDSVLPDTPYIIKISNNAYKVVMKNDFTYISDESDSNISSDTIGDETFTDSNEDRNIAFVEEGTYRSFSIKEFPEMKIYKCPNNLKVFSNIETKKVILGGDHENNLELREYLSKPKVTTILKSILPEFNGELNIYVKKSSRYDNEKCYVCMKLPSGDSVSRILNEKLTEVFITQ</sequence>